<keyword evidence="3" id="KW-1185">Reference proteome</keyword>
<sequence>MGQAAPRSCARMNGLCGAQEGKYVHGNSPDCNSELSISTLVVARDELPVLLGLQDHGHFVAGYSKTAVTPETLAAAHRGTPVNAANARVAFGECEAFPIPGRRKQGPQPKGLLGDFSRGRSMNLRNGTRPGTNCRTGMESFDTVTVLQKPEHRTPGDIGGLWENRRKQFQECTALRRSKSS</sequence>
<organism evidence="2 3">
    <name type="scientific">Polarella glacialis</name>
    <name type="common">Dinoflagellate</name>
    <dbReference type="NCBI Taxonomy" id="89957"/>
    <lineage>
        <taxon>Eukaryota</taxon>
        <taxon>Sar</taxon>
        <taxon>Alveolata</taxon>
        <taxon>Dinophyceae</taxon>
        <taxon>Suessiales</taxon>
        <taxon>Suessiaceae</taxon>
        <taxon>Polarella</taxon>
    </lineage>
</organism>
<protein>
    <submittedName>
        <fullName evidence="2">Uncharacterized protein</fullName>
    </submittedName>
</protein>
<accession>A0A813FLP8</accession>
<evidence type="ECO:0000256" key="1">
    <source>
        <dbReference type="SAM" id="MobiDB-lite"/>
    </source>
</evidence>
<proteinExistence type="predicted"/>
<gene>
    <name evidence="2" type="ORF">PGLA1383_LOCUS30771</name>
</gene>
<dbReference type="EMBL" id="CAJNNV010025190">
    <property type="protein sequence ID" value="CAE8612990.1"/>
    <property type="molecule type" value="Genomic_DNA"/>
</dbReference>
<evidence type="ECO:0000313" key="3">
    <source>
        <dbReference type="Proteomes" id="UP000654075"/>
    </source>
</evidence>
<evidence type="ECO:0000313" key="2">
    <source>
        <dbReference type="EMBL" id="CAE8612990.1"/>
    </source>
</evidence>
<feature type="compositionally biased region" description="Polar residues" evidence="1">
    <location>
        <begin position="123"/>
        <end position="135"/>
    </location>
</feature>
<dbReference type="Proteomes" id="UP000654075">
    <property type="component" value="Unassembled WGS sequence"/>
</dbReference>
<feature type="region of interest" description="Disordered" evidence="1">
    <location>
        <begin position="100"/>
        <end position="137"/>
    </location>
</feature>
<comment type="caution">
    <text evidence="2">The sequence shown here is derived from an EMBL/GenBank/DDBJ whole genome shotgun (WGS) entry which is preliminary data.</text>
</comment>
<name>A0A813FLP8_POLGL</name>
<reference evidence="2" key="1">
    <citation type="submission" date="2021-02" db="EMBL/GenBank/DDBJ databases">
        <authorList>
            <person name="Dougan E. K."/>
            <person name="Rhodes N."/>
            <person name="Thang M."/>
            <person name="Chan C."/>
        </authorList>
    </citation>
    <scope>NUCLEOTIDE SEQUENCE</scope>
</reference>
<dbReference type="AlphaFoldDB" id="A0A813FLP8"/>